<dbReference type="CDD" id="cd02812">
    <property type="entry name" value="PcrB_like"/>
    <property type="match status" value="1"/>
</dbReference>
<keyword evidence="2 9" id="KW-0808">Transferase</keyword>
<feature type="binding site" evidence="9">
    <location>
        <position position="56"/>
    </location>
    <ligand>
        <name>Mg(2+)</name>
        <dbReference type="ChEBI" id="CHEBI:18420"/>
    </ligand>
</feature>
<evidence type="ECO:0000256" key="3">
    <source>
        <dbReference type="ARBA" id="ARBA00022723"/>
    </source>
</evidence>
<dbReference type="GO" id="GO:0046474">
    <property type="term" value="P:glycerophospholipid biosynthetic process"/>
    <property type="evidence" value="ECO:0007669"/>
    <property type="project" value="UniProtKB-UniRule"/>
</dbReference>
<sequence>MLKLGRVERYLVSKLEAGERLHITLIDPVNVTVDHAGDLAQHVEKLGSDAIMVGGSTVHTQEQLDTYVQKIKSMTKLPVIIFPNNVQSISRYADAIWFMSLLNSVDWYYIVGAQLQGALTVKAFGLEAIPMGYVVFGHESTVAAMGRVLPLSPSHREVAVCYGLAAQYLGMRFLYLEAGSGSAAPLPPSTIKAVKQSVEIPVIVGGGIKTAEDAAMVSEAGADIVVTGTAVEKSLEKLPGIIKSIKSSRR</sequence>
<dbReference type="InterPro" id="IPR008205">
    <property type="entry name" value="GGGP_HepGP_synthase"/>
</dbReference>
<keyword evidence="7 9" id="KW-1208">Phospholipid metabolism</keyword>
<dbReference type="HAMAP" id="MF_00112">
    <property type="entry name" value="GGGP_HepGP_synthase"/>
    <property type="match status" value="1"/>
</dbReference>
<evidence type="ECO:0000256" key="8">
    <source>
        <dbReference type="ARBA" id="ARBA00047288"/>
    </source>
</evidence>
<feature type="binding site" evidence="9">
    <location>
        <begin position="228"/>
        <end position="229"/>
    </location>
    <ligand>
        <name>sn-glycerol 1-phosphate</name>
        <dbReference type="ChEBI" id="CHEBI:57685"/>
    </ligand>
</feature>
<keyword evidence="6 9" id="KW-0594">Phospholipid biosynthesis</keyword>
<dbReference type="AlphaFoldDB" id="A0A7C5QNG7"/>
<dbReference type="NCBIfam" id="TIGR01769">
    <property type="entry name" value="GGGP"/>
    <property type="match status" value="1"/>
</dbReference>
<reference evidence="10" key="1">
    <citation type="journal article" date="2020" name="mSystems">
        <title>Genome- and Community-Level Interaction Insights into Carbon Utilization and Element Cycling Functions of Hydrothermarchaeota in Hydrothermal Sediment.</title>
        <authorList>
            <person name="Zhou Z."/>
            <person name="Liu Y."/>
            <person name="Xu W."/>
            <person name="Pan J."/>
            <person name="Luo Z.H."/>
            <person name="Li M."/>
        </authorList>
    </citation>
    <scope>NUCLEOTIDE SEQUENCE [LARGE SCALE GENOMIC DNA]</scope>
    <source>
        <strain evidence="10">SpSt-1056</strain>
    </source>
</reference>
<dbReference type="EMBL" id="DRWN01000040">
    <property type="protein sequence ID" value="HHK68535.1"/>
    <property type="molecule type" value="Genomic_DNA"/>
</dbReference>
<dbReference type="GO" id="GO:0000107">
    <property type="term" value="F:imidazoleglycerol-phosphate synthase activity"/>
    <property type="evidence" value="ECO:0007669"/>
    <property type="project" value="TreeGrafter"/>
</dbReference>
<dbReference type="NCBIfam" id="TIGR01768">
    <property type="entry name" value="GGGP-family"/>
    <property type="match status" value="1"/>
</dbReference>
<dbReference type="InterPro" id="IPR038597">
    <property type="entry name" value="GGGP/HepGP_synthase_sf"/>
</dbReference>
<feature type="binding site" evidence="9">
    <location>
        <begin position="175"/>
        <end position="181"/>
    </location>
    <ligand>
        <name>sn-glycerol 1-phosphate</name>
        <dbReference type="ChEBI" id="CHEBI:57685"/>
    </ligand>
</feature>
<dbReference type="Pfam" id="PF01884">
    <property type="entry name" value="PcrB"/>
    <property type="match status" value="1"/>
</dbReference>
<comment type="cofactor">
    <cofactor evidence="9">
        <name>Mg(2+)</name>
        <dbReference type="ChEBI" id="CHEBI:18420"/>
    </cofactor>
</comment>
<name>A0A7C5QNG7_CALS0</name>
<evidence type="ECO:0000256" key="4">
    <source>
        <dbReference type="ARBA" id="ARBA00022842"/>
    </source>
</evidence>
<evidence type="ECO:0000256" key="6">
    <source>
        <dbReference type="ARBA" id="ARBA00023209"/>
    </source>
</evidence>
<dbReference type="GO" id="GO:0005737">
    <property type="term" value="C:cytoplasm"/>
    <property type="evidence" value="ECO:0007669"/>
    <property type="project" value="UniProtKB-SubCell"/>
</dbReference>
<dbReference type="FunFam" id="3.20.20.390:FF:000001">
    <property type="entry name" value="Heptaprenylglyceryl phosphate synthase"/>
    <property type="match status" value="1"/>
</dbReference>
<comment type="similarity">
    <text evidence="9">Belongs to the GGGP/HepGP synthase family. Group II subfamily.</text>
</comment>
<dbReference type="PANTHER" id="PTHR21235">
    <property type="entry name" value="IMIDAZOLE GLYCEROL PHOSPHATE SYNTHASE SUBUNIT HISF/H IGP SYNTHASE SUBUNIT HISF/H"/>
    <property type="match status" value="1"/>
</dbReference>
<keyword evidence="3 9" id="KW-0479">Metal-binding</keyword>
<evidence type="ECO:0000256" key="2">
    <source>
        <dbReference type="ARBA" id="ARBA00022679"/>
    </source>
</evidence>
<dbReference type="InterPro" id="IPR050064">
    <property type="entry name" value="IGPS_HisA/HisF"/>
</dbReference>
<keyword evidence="1 9" id="KW-0444">Lipid biosynthesis</keyword>
<comment type="function">
    <text evidence="9">Prenyltransferase that catalyzes the transfer of the geranylgeranyl moiety of geranylgeranyl diphosphate (GGPP) to the C3 hydroxyl of sn-glycerol-1-phosphate (G1P). This reaction is the first ether-bond-formation step in the biosynthesis of archaeal membrane lipids.</text>
</comment>
<evidence type="ECO:0000256" key="7">
    <source>
        <dbReference type="ARBA" id="ARBA00023264"/>
    </source>
</evidence>
<protein>
    <recommendedName>
        <fullName evidence="9">Geranylgeranylglyceryl phosphate synthase</fullName>
        <shortName evidence="9">GGGP synthase</shortName>
        <shortName evidence="9">GGGPS</shortName>
        <ecNumber evidence="9">2.5.1.41</ecNumber>
    </recommendedName>
    <alternativeName>
        <fullName evidence="9">(S)-3-O-geranylgeranylglyceryl phosphate synthase</fullName>
    </alternativeName>
    <alternativeName>
        <fullName evidence="9">Phosphoglycerol geranylgeranyltransferase</fullName>
    </alternativeName>
</protein>
<dbReference type="NCBIfam" id="NF003198">
    <property type="entry name" value="PRK04169.1-2"/>
    <property type="match status" value="1"/>
</dbReference>
<comment type="caution">
    <text evidence="9">Lacks conserved residue(s) required for the propagation of feature annotation.</text>
</comment>
<comment type="pathway">
    <text evidence="9">Membrane lipid metabolism; glycerophospholipid metabolism.</text>
</comment>
<evidence type="ECO:0000256" key="5">
    <source>
        <dbReference type="ARBA" id="ARBA00023098"/>
    </source>
</evidence>
<dbReference type="InterPro" id="IPR010946">
    <property type="entry name" value="GGGP_synth"/>
</dbReference>
<dbReference type="Gene3D" id="3.20.20.390">
    <property type="entry name" value="FMN-linked oxidoreductases"/>
    <property type="match status" value="1"/>
</dbReference>
<keyword evidence="4 9" id="KW-0460">Magnesium</keyword>
<proteinExistence type="inferred from homology"/>
<dbReference type="PANTHER" id="PTHR21235:SF22">
    <property type="entry name" value="GERANYLGERANYLGLYCERYL PHOSPHATE SYNTHASE"/>
    <property type="match status" value="1"/>
</dbReference>
<organism evidence="10">
    <name type="scientific">Caldiarchaeum subterraneum</name>
    <dbReference type="NCBI Taxonomy" id="311458"/>
    <lineage>
        <taxon>Archaea</taxon>
        <taxon>Nitrososphaerota</taxon>
        <taxon>Candidatus Caldarchaeales</taxon>
        <taxon>Candidatus Caldarchaeaceae</taxon>
        <taxon>Candidatus Caldarchaeum</taxon>
    </lineage>
</organism>
<comment type="subcellular location">
    <subcellularLocation>
        <location evidence="9">Cytoplasm</location>
    </subcellularLocation>
</comment>
<feature type="binding site" evidence="9">
    <location>
        <position position="27"/>
    </location>
    <ligand>
        <name>Mg(2+)</name>
        <dbReference type="ChEBI" id="CHEBI:18420"/>
    </ligand>
</feature>
<dbReference type="SUPFAM" id="SSF51395">
    <property type="entry name" value="FMN-linked oxidoreductases"/>
    <property type="match status" value="1"/>
</dbReference>
<feature type="binding site" evidence="9">
    <location>
        <begin position="206"/>
        <end position="207"/>
    </location>
    <ligand>
        <name>sn-glycerol 1-phosphate</name>
        <dbReference type="ChEBI" id="CHEBI:57685"/>
    </ligand>
</feature>
<dbReference type="UniPathway" id="UPA00940"/>
<keyword evidence="5 9" id="KW-0443">Lipid metabolism</keyword>
<comment type="caution">
    <text evidence="10">The sequence shown here is derived from an EMBL/GenBank/DDBJ whole genome shotgun (WGS) entry which is preliminary data.</text>
</comment>
<keyword evidence="9" id="KW-0963">Cytoplasm</keyword>
<dbReference type="GO" id="GO:0047294">
    <property type="term" value="F:phosphoglycerol geranylgeranyltransferase activity"/>
    <property type="evidence" value="ECO:0007669"/>
    <property type="project" value="UniProtKB-UniRule"/>
</dbReference>
<gene>
    <name evidence="10" type="ORF">ENM11_05205</name>
</gene>
<comment type="catalytic activity">
    <reaction evidence="8 9">
        <text>sn-glycerol 1-phosphate + (2E,6E,10E)-geranylgeranyl diphosphate = sn-3-O-(geranylgeranyl)glycerol 1-phosphate + diphosphate</text>
        <dbReference type="Rhea" id="RHEA:23404"/>
        <dbReference type="ChEBI" id="CHEBI:33019"/>
        <dbReference type="ChEBI" id="CHEBI:57677"/>
        <dbReference type="ChEBI" id="CHEBI:57685"/>
        <dbReference type="ChEBI" id="CHEBI:58756"/>
        <dbReference type="EC" id="2.5.1.41"/>
    </reaction>
</comment>
<dbReference type="EC" id="2.5.1.41" evidence="9"/>
<evidence type="ECO:0000256" key="9">
    <source>
        <dbReference type="HAMAP-Rule" id="MF_00112"/>
    </source>
</evidence>
<dbReference type="GO" id="GO:0000287">
    <property type="term" value="F:magnesium ion binding"/>
    <property type="evidence" value="ECO:0007669"/>
    <property type="project" value="UniProtKB-UniRule"/>
</dbReference>
<evidence type="ECO:0000256" key="1">
    <source>
        <dbReference type="ARBA" id="ARBA00022516"/>
    </source>
</evidence>
<accession>A0A7C5QNG7</accession>
<evidence type="ECO:0000313" key="10">
    <source>
        <dbReference type="EMBL" id="HHK68535.1"/>
    </source>
</evidence>